<reference evidence="1" key="1">
    <citation type="submission" date="2024-03" db="EMBL/GenBank/DDBJ databases">
        <title>Novel Streptomyces species of biotechnological and ecological value are a feature of Machair soil.</title>
        <authorList>
            <person name="Prole J.R."/>
            <person name="Goodfellow M."/>
            <person name="Allenby N."/>
            <person name="Ward A.C."/>
        </authorList>
    </citation>
    <scope>NUCLEOTIDE SEQUENCE</scope>
    <source>
        <strain evidence="1">MS1.AVA.4</strain>
    </source>
</reference>
<gene>
    <name evidence="1" type="ORF">WKI58_00120</name>
</gene>
<proteinExistence type="predicted"/>
<keyword evidence="2" id="KW-1185">Reference proteome</keyword>
<evidence type="ECO:0000313" key="1">
    <source>
        <dbReference type="EMBL" id="MEJ8654957.1"/>
    </source>
</evidence>
<dbReference type="EMBL" id="JBBKAI010000001">
    <property type="protein sequence ID" value="MEJ8654957.1"/>
    <property type="molecule type" value="Genomic_DNA"/>
</dbReference>
<sequence>MTITIDDVRGFIRQLPTAVAVAEVQEAAAKRLGEIDKDAFAGIQPGRRARLNDTLRPVLLRRLTGTVQERNRTGSRAGFLLDEESTRILRTDPRNNRYRIPEDIRRFRLPGSGVPVSHSFGRAIPMLGPHAKDRHDQTAAGNRGRPGHPRRCSRPPPDPGRAAPAGPK</sequence>
<accession>A0ACC6Q951</accession>
<comment type="caution">
    <text evidence="1">The sequence shown here is derived from an EMBL/GenBank/DDBJ whole genome shotgun (WGS) entry which is preliminary data.</text>
</comment>
<name>A0ACC6Q951_9ACTN</name>
<protein>
    <submittedName>
        <fullName evidence="1">Uncharacterized protein</fullName>
    </submittedName>
</protein>
<dbReference type="Proteomes" id="UP001375539">
    <property type="component" value="Unassembled WGS sequence"/>
</dbReference>
<organism evidence="1 2">
    <name type="scientific">Streptomyces pratisoli</name>
    <dbReference type="NCBI Taxonomy" id="3139917"/>
    <lineage>
        <taxon>Bacteria</taxon>
        <taxon>Bacillati</taxon>
        <taxon>Actinomycetota</taxon>
        <taxon>Actinomycetes</taxon>
        <taxon>Kitasatosporales</taxon>
        <taxon>Streptomycetaceae</taxon>
        <taxon>Streptomyces</taxon>
    </lineage>
</organism>
<evidence type="ECO:0000313" key="2">
    <source>
        <dbReference type="Proteomes" id="UP001375539"/>
    </source>
</evidence>